<dbReference type="InterPro" id="IPR005821">
    <property type="entry name" value="Ion_trans_dom"/>
</dbReference>
<feature type="transmembrane region" description="Helical" evidence="6">
    <location>
        <begin position="699"/>
        <end position="719"/>
    </location>
</feature>
<reference evidence="8" key="2">
    <citation type="journal article" date="2023" name="BMC Genomics">
        <title>Pest status, molecular evolution, and epigenetic factors derived from the genome assembly of Frankliniella fusca, a thysanopteran phytovirus vector.</title>
        <authorList>
            <person name="Catto M.A."/>
            <person name="Labadie P.E."/>
            <person name="Jacobson A.L."/>
            <person name="Kennedy G.G."/>
            <person name="Srinivasan R."/>
            <person name="Hunt B.G."/>
        </authorList>
    </citation>
    <scope>NUCLEOTIDE SEQUENCE</scope>
    <source>
        <strain evidence="8">PL_HMW_Pooled</strain>
    </source>
</reference>
<dbReference type="Pfam" id="PF00520">
    <property type="entry name" value="Ion_trans"/>
    <property type="match status" value="2"/>
</dbReference>
<proteinExistence type="predicted"/>
<dbReference type="InterPro" id="IPR028823">
    <property type="entry name" value="NALCN"/>
</dbReference>
<name>A0AAE1LA09_9NEOP</name>
<dbReference type="AlphaFoldDB" id="A0AAE1LA09"/>
<accession>A0AAE1LA09</accession>
<sequence>MDSQMQERFLQHIFTFFSLTSEDKCSTNLVNQDAANVHAEQNNPEPKQKCPDLPEILGLLRATGFVVQYSDKSEFGGSSTGCRAVIMCKRSGTRVVLDNEGACTCPPEATLKQYLDAGRAGPPLSRAPSPTPSTCSILEAADKDHGPSLVGLPQPPGPTRQKTWSRDDNAILEEEAAADSRSSRRLSAPPLQSAWTTMNGDDLNVLAATDLLQEAMSLLSGIKKVNLRNTPVGPTRRLSATSRRASSDAFIMPMRPSLTRTSSVSSGLASSRSTSSLVASFLKTPSAVGGKATLARPIARPRNKSTISSMTSAKQLITPKPVVKSPEVESVKFGVRIKLLRRRAKAPKLTSTMLGRKQSLKGETLLADYGPDECLNESADIEWVNKIWVRRLMRACALLSLISVSLNTPKTFERHPPLQFVTFVTDLVVSFLYTAEMVAKMHIRGILKGDSPYLKDHWCQFDASMVFFLWVSVILHTFEMLGIVPRFSYLSILRAPRPLIMIRFIRVFLKFSMPKSRINQIFKRSSQQIYNVTLHITINSLAIPDTFCSTDPDSGYQCPTGMKCMKLELSRYTMGFNGFDEFATSIFTVYQAASQEGWVFIMFRAWDSLPSWRAAFYFSTMIFFLAWLVKNVFIAVITETFNEIRVQFQQMWGVRGHITNKTASQILMGDDMGWKLVTLDDHKKGRLAPEMCQSILRSAWFRMLTMIVILSNGICMATMNFKHDERPRENFYEHYYYIEVCFTIFLNLESLFKIWCLGFPSYFKQSIHKFELLLAIGSTLHIIPQLYLSAFAYFQVFRIVRLITASPMLEDFVYKVFGPGKKLGSLIIFTMCLLIISSSISMQLFCFLCDFTKFESFPEAFMSMFQILTQEAWVEVMDETMLRTRETLAPLVAVYFILYHLFVTLIVLSLFVAVILDNLELDEDIKKLKQLKFREQSAEIKETLPFRLRIFEKFPDSPKMACLHKLPSDFSLPKVRESFMRHFVTEVEDDEIEGMKRVSEAFDSKVVYRKQKPVHLLTSTLKVRSVSVDLRKAAITYIINDSNNQRLMLGDSAVIAVPGKGPLNPQGTISSAKQLRIDQKK</sequence>
<keyword evidence="4 6" id="KW-0472">Membrane</keyword>
<gene>
    <name evidence="8" type="ORF">KUF71_021456</name>
</gene>
<organism evidence="8 9">
    <name type="scientific">Frankliniella fusca</name>
    <dbReference type="NCBI Taxonomy" id="407009"/>
    <lineage>
        <taxon>Eukaryota</taxon>
        <taxon>Metazoa</taxon>
        <taxon>Ecdysozoa</taxon>
        <taxon>Arthropoda</taxon>
        <taxon>Hexapoda</taxon>
        <taxon>Insecta</taxon>
        <taxon>Pterygota</taxon>
        <taxon>Neoptera</taxon>
        <taxon>Paraneoptera</taxon>
        <taxon>Thysanoptera</taxon>
        <taxon>Terebrantia</taxon>
        <taxon>Thripoidea</taxon>
        <taxon>Thripidae</taxon>
        <taxon>Frankliniella</taxon>
    </lineage>
</organism>
<evidence type="ECO:0000256" key="1">
    <source>
        <dbReference type="ARBA" id="ARBA00004141"/>
    </source>
</evidence>
<dbReference type="EMBL" id="JAHWGI010000286">
    <property type="protein sequence ID" value="KAK3911795.1"/>
    <property type="molecule type" value="Genomic_DNA"/>
</dbReference>
<keyword evidence="3 6" id="KW-1133">Transmembrane helix</keyword>
<dbReference type="SUPFAM" id="SSF81324">
    <property type="entry name" value="Voltage-gated potassium channels"/>
    <property type="match status" value="2"/>
</dbReference>
<feature type="domain" description="Ion transport" evidence="7">
    <location>
        <begin position="392"/>
        <end position="647"/>
    </location>
</feature>
<feature type="transmembrane region" description="Helical" evidence="6">
    <location>
        <begin position="826"/>
        <end position="848"/>
    </location>
</feature>
<reference evidence="8" key="1">
    <citation type="submission" date="2021-07" db="EMBL/GenBank/DDBJ databases">
        <authorList>
            <person name="Catto M.A."/>
            <person name="Jacobson A."/>
            <person name="Kennedy G."/>
            <person name="Labadie P."/>
            <person name="Hunt B.G."/>
            <person name="Srinivasan R."/>
        </authorList>
    </citation>
    <scope>NUCLEOTIDE SEQUENCE</scope>
    <source>
        <strain evidence="8">PL_HMW_Pooled</strain>
        <tissue evidence="8">Head</tissue>
    </source>
</reference>
<dbReference type="GO" id="GO:0032224">
    <property type="term" value="P:positive regulation of synaptic transmission, cholinergic"/>
    <property type="evidence" value="ECO:0007669"/>
    <property type="project" value="TreeGrafter"/>
</dbReference>
<dbReference type="GO" id="GO:0005886">
    <property type="term" value="C:plasma membrane"/>
    <property type="evidence" value="ECO:0007669"/>
    <property type="project" value="TreeGrafter"/>
</dbReference>
<dbReference type="Proteomes" id="UP001219518">
    <property type="component" value="Unassembled WGS sequence"/>
</dbReference>
<dbReference type="Gene3D" id="1.20.120.350">
    <property type="entry name" value="Voltage-gated potassium channels. Chain C"/>
    <property type="match status" value="2"/>
</dbReference>
<dbReference type="FunFam" id="1.10.287.70:FF:000066">
    <property type="entry name" value="Sodium leak channel non-selective protein"/>
    <property type="match status" value="1"/>
</dbReference>
<evidence type="ECO:0000313" key="8">
    <source>
        <dbReference type="EMBL" id="KAK3911795.1"/>
    </source>
</evidence>
<protein>
    <submittedName>
        <fullName evidence="8">Sodium leak channel non-selective protein</fullName>
    </submittedName>
</protein>
<feature type="region of interest" description="Disordered" evidence="5">
    <location>
        <begin position="144"/>
        <end position="167"/>
    </location>
</feature>
<keyword evidence="2 6" id="KW-0812">Transmembrane</keyword>
<evidence type="ECO:0000313" key="9">
    <source>
        <dbReference type="Proteomes" id="UP001219518"/>
    </source>
</evidence>
<evidence type="ECO:0000256" key="5">
    <source>
        <dbReference type="SAM" id="MobiDB-lite"/>
    </source>
</evidence>
<evidence type="ECO:0000259" key="7">
    <source>
        <dbReference type="Pfam" id="PF00520"/>
    </source>
</evidence>
<dbReference type="GO" id="GO:0005261">
    <property type="term" value="F:monoatomic cation channel activity"/>
    <property type="evidence" value="ECO:0007669"/>
    <property type="project" value="InterPro"/>
</dbReference>
<feature type="transmembrane region" description="Helical" evidence="6">
    <location>
        <begin position="891"/>
        <end position="916"/>
    </location>
</feature>
<keyword evidence="9" id="KW-1185">Reference proteome</keyword>
<comment type="subcellular location">
    <subcellularLocation>
        <location evidence="1">Membrane</location>
        <topology evidence="1">Multi-pass membrane protein</topology>
    </subcellularLocation>
</comment>
<dbReference type="PANTHER" id="PTHR46141">
    <property type="entry name" value="SODIUM LEAK CHANNEL NON-SELECTIVE PROTEIN"/>
    <property type="match status" value="1"/>
</dbReference>
<evidence type="ECO:0000256" key="4">
    <source>
        <dbReference type="ARBA" id="ARBA00023136"/>
    </source>
</evidence>
<dbReference type="Gene3D" id="1.10.287.70">
    <property type="match status" value="2"/>
</dbReference>
<dbReference type="PANTHER" id="PTHR46141:SF1">
    <property type="entry name" value="SODIUM LEAK CHANNEL NALCN"/>
    <property type="match status" value="1"/>
</dbReference>
<evidence type="ECO:0000256" key="6">
    <source>
        <dbReference type="SAM" id="Phobius"/>
    </source>
</evidence>
<evidence type="ECO:0000256" key="2">
    <source>
        <dbReference type="ARBA" id="ARBA00022692"/>
    </source>
</evidence>
<dbReference type="GO" id="GO:0032230">
    <property type="term" value="P:positive regulation of synaptic transmission, GABAergic"/>
    <property type="evidence" value="ECO:0007669"/>
    <property type="project" value="TreeGrafter"/>
</dbReference>
<dbReference type="InterPro" id="IPR027359">
    <property type="entry name" value="Volt_channel_dom_sf"/>
</dbReference>
<evidence type="ECO:0000256" key="3">
    <source>
        <dbReference type="ARBA" id="ARBA00022989"/>
    </source>
</evidence>
<feature type="transmembrane region" description="Helical" evidence="6">
    <location>
        <begin position="772"/>
        <end position="794"/>
    </location>
</feature>
<feature type="transmembrane region" description="Helical" evidence="6">
    <location>
        <begin position="734"/>
        <end position="752"/>
    </location>
</feature>
<feature type="domain" description="Ion transport" evidence="7">
    <location>
        <begin position="699"/>
        <end position="920"/>
    </location>
</feature>
<comment type="caution">
    <text evidence="8">The sequence shown here is derived from an EMBL/GenBank/DDBJ whole genome shotgun (WGS) entry which is preliminary data.</text>
</comment>
<feature type="transmembrane region" description="Helical" evidence="6">
    <location>
        <begin position="614"/>
        <end position="637"/>
    </location>
</feature>
<dbReference type="FunFam" id="1.20.120.350:FF:000030">
    <property type="entry name" value="sodium leak channel non-selective protein"/>
    <property type="match status" value="1"/>
</dbReference>